<evidence type="ECO:0000313" key="2">
    <source>
        <dbReference type="EMBL" id="PRC91040.1"/>
    </source>
</evidence>
<keyword evidence="3" id="KW-1185">Reference proteome</keyword>
<reference evidence="2 3" key="1">
    <citation type="submission" date="2018-02" db="EMBL/GenBank/DDBJ databases">
        <title>Solimicrobium silvestre gen. nov., sp. nov., isolated from alpine forest soil.</title>
        <authorList>
            <person name="Margesin R."/>
            <person name="Albuquerque L."/>
            <person name="Zhang D.-C."/>
            <person name="Froufe H.J.C."/>
            <person name="Severino R."/>
            <person name="Roxo I."/>
            <person name="Egas C."/>
            <person name="Da Costa M.S."/>
        </authorList>
    </citation>
    <scope>NUCLEOTIDE SEQUENCE [LARGE SCALE GENOMIC DNA]</scope>
    <source>
        <strain evidence="2 3">S20-91</strain>
    </source>
</reference>
<proteinExistence type="predicted"/>
<sequence>MSYAEMIKTALKGRSVYAVSKLWGVNNMTLNRYIRGERMPDFVTAKKMAEEAGIDLADAFKLLAEEEQKRRGKLAKISEGFKKLLCAANVSWAMAPATA</sequence>
<dbReference type="RefSeq" id="WP_105533960.1">
    <property type="nucleotide sequence ID" value="NZ_PUGF01000030.1"/>
</dbReference>
<dbReference type="Gene3D" id="1.10.260.40">
    <property type="entry name" value="lambda repressor-like DNA-binding domains"/>
    <property type="match status" value="1"/>
</dbReference>
<dbReference type="OrthoDB" id="8969932at2"/>
<dbReference type="CDD" id="cd00093">
    <property type="entry name" value="HTH_XRE"/>
    <property type="match status" value="1"/>
</dbReference>
<gene>
    <name evidence="2" type="ORF">S2091_4228</name>
</gene>
<dbReference type="Pfam" id="PF01381">
    <property type="entry name" value="HTH_3"/>
    <property type="match status" value="1"/>
</dbReference>
<evidence type="ECO:0000259" key="1">
    <source>
        <dbReference type="Pfam" id="PF01381"/>
    </source>
</evidence>
<evidence type="ECO:0000313" key="3">
    <source>
        <dbReference type="Proteomes" id="UP000237839"/>
    </source>
</evidence>
<dbReference type="GO" id="GO:0003677">
    <property type="term" value="F:DNA binding"/>
    <property type="evidence" value="ECO:0007669"/>
    <property type="project" value="InterPro"/>
</dbReference>
<organism evidence="2 3">
    <name type="scientific">Solimicrobium silvestre</name>
    <dbReference type="NCBI Taxonomy" id="2099400"/>
    <lineage>
        <taxon>Bacteria</taxon>
        <taxon>Pseudomonadati</taxon>
        <taxon>Pseudomonadota</taxon>
        <taxon>Betaproteobacteria</taxon>
        <taxon>Burkholderiales</taxon>
        <taxon>Oxalobacteraceae</taxon>
        <taxon>Solimicrobium</taxon>
    </lineage>
</organism>
<dbReference type="InterPro" id="IPR001387">
    <property type="entry name" value="Cro/C1-type_HTH"/>
</dbReference>
<dbReference type="EMBL" id="PUGF01000030">
    <property type="protein sequence ID" value="PRC91040.1"/>
    <property type="molecule type" value="Genomic_DNA"/>
</dbReference>
<accession>A0A2S9GTK1</accession>
<dbReference type="Proteomes" id="UP000237839">
    <property type="component" value="Unassembled WGS sequence"/>
</dbReference>
<comment type="caution">
    <text evidence="2">The sequence shown here is derived from an EMBL/GenBank/DDBJ whole genome shotgun (WGS) entry which is preliminary data.</text>
</comment>
<dbReference type="InterPro" id="IPR010982">
    <property type="entry name" value="Lambda_DNA-bd_dom_sf"/>
</dbReference>
<dbReference type="SUPFAM" id="SSF47413">
    <property type="entry name" value="lambda repressor-like DNA-binding domains"/>
    <property type="match status" value="1"/>
</dbReference>
<feature type="domain" description="HTH cro/C1-type" evidence="1">
    <location>
        <begin position="12"/>
        <end position="57"/>
    </location>
</feature>
<dbReference type="AlphaFoldDB" id="A0A2S9GTK1"/>
<name>A0A2S9GTK1_9BURK</name>
<protein>
    <recommendedName>
        <fullName evidence="1">HTH cro/C1-type domain-containing protein</fullName>
    </recommendedName>
</protein>